<evidence type="ECO:0000313" key="3">
    <source>
        <dbReference type="Proteomes" id="UP001162834"/>
    </source>
</evidence>
<dbReference type="EMBL" id="CP087164">
    <property type="protein sequence ID" value="UGS34958.1"/>
    <property type="molecule type" value="Genomic_DNA"/>
</dbReference>
<dbReference type="InterPro" id="IPR029058">
    <property type="entry name" value="AB_hydrolase_fold"/>
</dbReference>
<dbReference type="KEGG" id="sbae:DSM104329_01342"/>
<evidence type="ECO:0000259" key="1">
    <source>
        <dbReference type="Pfam" id="PF00561"/>
    </source>
</evidence>
<dbReference type="PRINTS" id="PR00412">
    <property type="entry name" value="EPOXHYDRLASE"/>
</dbReference>
<sequence>MLPHDDVGAGPPVVLLHAGVADRGMWADLLPAIAEAGYRAIAMDLPGHGDAPAVGAAPHSAVLDTMDALDVDRAVLVGNSFGGAVALRVAAVAAQRVAALALISAPAPGVEPSAELEAAWEAEESAFARGDIAAAVAAVVDTWTLPDAPPALRDRIAAMQRRAFELAARADDVPPAEDPLEPDSSALSTLDIPTLVAVGELDMADFRVGAEALVQQLRGARLVVLPKAGHLAPLEQPDAFRVLLLDYLRETGDRG</sequence>
<proteinExistence type="predicted"/>
<reference evidence="2" key="1">
    <citation type="journal article" date="2022" name="Int. J. Syst. Evol. Microbiol.">
        <title>Pseudomonas aegrilactucae sp. nov. and Pseudomonas morbosilactucae sp. nov., pathogens causing bacterial rot of lettuce in Japan.</title>
        <authorList>
            <person name="Sawada H."/>
            <person name="Fujikawa T."/>
            <person name="Satou M."/>
        </authorList>
    </citation>
    <scope>NUCLEOTIDE SEQUENCE</scope>
    <source>
        <strain evidence="2">0166_1</strain>
    </source>
</reference>
<name>A0A9E6XVP3_9ACTN</name>
<keyword evidence="3" id="KW-1185">Reference proteome</keyword>
<dbReference type="Proteomes" id="UP001162834">
    <property type="component" value="Chromosome"/>
</dbReference>
<dbReference type="InterPro" id="IPR000073">
    <property type="entry name" value="AB_hydrolase_1"/>
</dbReference>
<dbReference type="AlphaFoldDB" id="A0A9E6XVP3"/>
<keyword evidence="2" id="KW-0378">Hydrolase</keyword>
<organism evidence="2 3">
    <name type="scientific">Capillimicrobium parvum</name>
    <dbReference type="NCBI Taxonomy" id="2884022"/>
    <lineage>
        <taxon>Bacteria</taxon>
        <taxon>Bacillati</taxon>
        <taxon>Actinomycetota</taxon>
        <taxon>Thermoleophilia</taxon>
        <taxon>Solirubrobacterales</taxon>
        <taxon>Capillimicrobiaceae</taxon>
        <taxon>Capillimicrobium</taxon>
    </lineage>
</organism>
<dbReference type="GO" id="GO:0016787">
    <property type="term" value="F:hydrolase activity"/>
    <property type="evidence" value="ECO:0007669"/>
    <property type="project" value="UniProtKB-KW"/>
</dbReference>
<dbReference type="Pfam" id="PF00561">
    <property type="entry name" value="Abhydrolase_1"/>
    <property type="match status" value="1"/>
</dbReference>
<dbReference type="EC" id="3.7.1.8" evidence="2"/>
<gene>
    <name evidence="2" type="primary">bphD</name>
    <name evidence="2" type="ORF">DSM104329_01342</name>
</gene>
<dbReference type="SUPFAM" id="SSF53474">
    <property type="entry name" value="alpha/beta-Hydrolases"/>
    <property type="match status" value="1"/>
</dbReference>
<dbReference type="RefSeq" id="WP_259314624.1">
    <property type="nucleotide sequence ID" value="NZ_CP087164.1"/>
</dbReference>
<dbReference type="InterPro" id="IPR000639">
    <property type="entry name" value="Epox_hydrolase-like"/>
</dbReference>
<feature type="domain" description="AB hydrolase-1" evidence="1">
    <location>
        <begin position="11"/>
        <end position="236"/>
    </location>
</feature>
<protein>
    <submittedName>
        <fullName evidence="2">2-hydroxy-6-oxo-6-phenylhexa-2,4-dienoate hydrolase</fullName>
        <ecNumber evidence="2">3.7.1.8</ecNumber>
    </submittedName>
</protein>
<dbReference type="PANTHER" id="PTHR43194:SF5">
    <property type="entry name" value="PIMELOYL-[ACYL-CARRIER PROTEIN] METHYL ESTER ESTERASE"/>
    <property type="match status" value="1"/>
</dbReference>
<evidence type="ECO:0000313" key="2">
    <source>
        <dbReference type="EMBL" id="UGS34958.1"/>
    </source>
</evidence>
<dbReference type="InterPro" id="IPR050228">
    <property type="entry name" value="Carboxylesterase_BioH"/>
</dbReference>
<dbReference type="Gene3D" id="3.40.50.1820">
    <property type="entry name" value="alpha/beta hydrolase"/>
    <property type="match status" value="1"/>
</dbReference>
<dbReference type="PANTHER" id="PTHR43194">
    <property type="entry name" value="HYDROLASE ALPHA/BETA FOLD FAMILY"/>
    <property type="match status" value="1"/>
</dbReference>
<accession>A0A9E6XVP3</accession>